<dbReference type="Gene3D" id="2.40.380.10">
    <property type="entry name" value="FomD-like"/>
    <property type="match status" value="1"/>
</dbReference>
<protein>
    <recommendedName>
        <fullName evidence="1">DUF402 domain-containing protein</fullName>
    </recommendedName>
</protein>
<name>A0A0D0IP85_9MICO</name>
<dbReference type="Proteomes" id="UP000032120">
    <property type="component" value="Unassembled WGS sequence"/>
</dbReference>
<reference evidence="2 3" key="1">
    <citation type="submission" date="2015-01" db="EMBL/GenBank/DDBJ databases">
        <title>Draft genome sequence of Leucobacter komagatae strain VKM ST2845.</title>
        <authorList>
            <person name="Karlyshev A.V."/>
            <person name="Kudryashova E.B."/>
        </authorList>
    </citation>
    <scope>NUCLEOTIDE SEQUENCE [LARGE SCALE GENOMIC DNA]</scope>
    <source>
        <strain evidence="2 3">VKM ST2845</strain>
    </source>
</reference>
<gene>
    <name evidence="2" type="ORF">SD72_15805</name>
</gene>
<sequence>MKFQWRKWDGSTHWRHECVYLGSDEWGDWLGQPAGWRSDRPGKSLTVTGSSVTLVPAMQDGVGFAHSGVTSPDFAVTVNRNHPKGMRIYIDLGWDIQWSADGSRATGIDMDLDVVRVDGPSGTWVDDRDEWAEHSAAFGYPAEVMEQLEALALDLEDRVRAQRAPFDDATADRWLDALEALRLEC</sequence>
<dbReference type="SUPFAM" id="SSF159234">
    <property type="entry name" value="FomD-like"/>
    <property type="match status" value="1"/>
</dbReference>
<evidence type="ECO:0000313" key="3">
    <source>
        <dbReference type="Proteomes" id="UP000032120"/>
    </source>
</evidence>
<evidence type="ECO:0000259" key="1">
    <source>
        <dbReference type="Pfam" id="PF04167"/>
    </source>
</evidence>
<dbReference type="EMBL" id="JXSQ01000042">
    <property type="protein sequence ID" value="KIP51358.1"/>
    <property type="molecule type" value="Genomic_DNA"/>
</dbReference>
<feature type="domain" description="DUF402" evidence="1">
    <location>
        <begin position="74"/>
        <end position="162"/>
    </location>
</feature>
<dbReference type="InterPro" id="IPR007295">
    <property type="entry name" value="DUF402"/>
</dbReference>
<organism evidence="2 3">
    <name type="scientific">Leucobacter komagatae</name>
    <dbReference type="NCBI Taxonomy" id="55969"/>
    <lineage>
        <taxon>Bacteria</taxon>
        <taxon>Bacillati</taxon>
        <taxon>Actinomycetota</taxon>
        <taxon>Actinomycetes</taxon>
        <taxon>Micrococcales</taxon>
        <taxon>Microbacteriaceae</taxon>
        <taxon>Leucobacter</taxon>
    </lineage>
</organism>
<comment type="caution">
    <text evidence="2">The sequence shown here is derived from an EMBL/GenBank/DDBJ whole genome shotgun (WGS) entry which is preliminary data.</text>
</comment>
<dbReference type="Pfam" id="PF04167">
    <property type="entry name" value="DUF402"/>
    <property type="match status" value="1"/>
</dbReference>
<keyword evidence="3" id="KW-1185">Reference proteome</keyword>
<dbReference type="AlphaFoldDB" id="A0A0D0IP85"/>
<proteinExistence type="predicted"/>
<dbReference type="InterPro" id="IPR035930">
    <property type="entry name" value="FomD-like_sf"/>
</dbReference>
<evidence type="ECO:0000313" key="2">
    <source>
        <dbReference type="EMBL" id="KIP51358.1"/>
    </source>
</evidence>
<accession>A0A0D0IP85</accession>